<dbReference type="Proteomes" id="UP000320042">
    <property type="component" value="Unassembled WGS sequence"/>
</dbReference>
<comment type="caution">
    <text evidence="1">The sequence shown here is derived from an EMBL/GenBank/DDBJ whole genome shotgun (WGS) entry which is preliminary data.</text>
</comment>
<dbReference type="OrthoDB" id="981414at2"/>
<accession>A0A563UIV6</accession>
<evidence type="ECO:0000313" key="2">
    <source>
        <dbReference type="Proteomes" id="UP000320042"/>
    </source>
</evidence>
<protein>
    <submittedName>
        <fullName evidence="1">Uncharacterized protein</fullName>
    </submittedName>
</protein>
<dbReference type="AlphaFoldDB" id="A0A563UIV6"/>
<reference evidence="1 2" key="1">
    <citation type="submission" date="2019-07" db="EMBL/GenBank/DDBJ databases">
        <authorList>
            <person name="Kim J."/>
        </authorList>
    </citation>
    <scope>NUCLEOTIDE SEQUENCE [LARGE SCALE GENOMIC DNA]</scope>
    <source>
        <strain evidence="2">dk17</strain>
    </source>
</reference>
<proteinExistence type="predicted"/>
<organism evidence="1 2">
    <name type="scientific">Mucilaginibacter pallidiroseus</name>
    <dbReference type="NCBI Taxonomy" id="2599295"/>
    <lineage>
        <taxon>Bacteria</taxon>
        <taxon>Pseudomonadati</taxon>
        <taxon>Bacteroidota</taxon>
        <taxon>Sphingobacteriia</taxon>
        <taxon>Sphingobacteriales</taxon>
        <taxon>Sphingobacteriaceae</taxon>
        <taxon>Mucilaginibacter</taxon>
    </lineage>
</organism>
<gene>
    <name evidence="1" type="ORF">FPZ43_02135</name>
</gene>
<dbReference type="EMBL" id="VOEJ01000001">
    <property type="protein sequence ID" value="TWR31297.1"/>
    <property type="molecule type" value="Genomic_DNA"/>
</dbReference>
<sequence length="86" mass="10253">MLNIWHQNLMLCFTPEQFVSFQNFTKDLDFDDRNFPFPDGSKRVVLCTPNRDINLVFTEEEWSDFNIAMLEASYLLDAYNLIYSSR</sequence>
<keyword evidence="2" id="KW-1185">Reference proteome</keyword>
<evidence type="ECO:0000313" key="1">
    <source>
        <dbReference type="EMBL" id="TWR31297.1"/>
    </source>
</evidence>
<name>A0A563UIV6_9SPHI</name>